<gene>
    <name evidence="2" type="ORF">AAFF_G00369370</name>
</gene>
<evidence type="ECO:0000256" key="1">
    <source>
        <dbReference type="SAM" id="MobiDB-lite"/>
    </source>
</evidence>
<proteinExistence type="predicted"/>
<comment type="caution">
    <text evidence="2">The sequence shown here is derived from an EMBL/GenBank/DDBJ whole genome shotgun (WGS) entry which is preliminary data.</text>
</comment>
<feature type="compositionally biased region" description="Basic and acidic residues" evidence="1">
    <location>
        <begin position="101"/>
        <end position="110"/>
    </location>
</feature>
<accession>A0AAD7WMR4</accession>
<protein>
    <submittedName>
        <fullName evidence="2">Uncharacterized protein</fullName>
    </submittedName>
</protein>
<dbReference type="AlphaFoldDB" id="A0AAD7WMR4"/>
<dbReference type="Proteomes" id="UP001221898">
    <property type="component" value="Unassembled WGS sequence"/>
</dbReference>
<dbReference type="EMBL" id="JAINUG010000064">
    <property type="protein sequence ID" value="KAJ8402448.1"/>
    <property type="molecule type" value="Genomic_DNA"/>
</dbReference>
<feature type="compositionally biased region" description="Low complexity" evidence="1">
    <location>
        <begin position="135"/>
        <end position="149"/>
    </location>
</feature>
<name>A0AAD7WMR4_9TELE</name>
<evidence type="ECO:0000313" key="3">
    <source>
        <dbReference type="Proteomes" id="UP001221898"/>
    </source>
</evidence>
<evidence type="ECO:0000313" key="2">
    <source>
        <dbReference type="EMBL" id="KAJ8402448.1"/>
    </source>
</evidence>
<keyword evidence="3" id="KW-1185">Reference proteome</keyword>
<organism evidence="2 3">
    <name type="scientific">Aldrovandia affinis</name>
    <dbReference type="NCBI Taxonomy" id="143900"/>
    <lineage>
        <taxon>Eukaryota</taxon>
        <taxon>Metazoa</taxon>
        <taxon>Chordata</taxon>
        <taxon>Craniata</taxon>
        <taxon>Vertebrata</taxon>
        <taxon>Euteleostomi</taxon>
        <taxon>Actinopterygii</taxon>
        <taxon>Neopterygii</taxon>
        <taxon>Teleostei</taxon>
        <taxon>Notacanthiformes</taxon>
        <taxon>Halosauridae</taxon>
        <taxon>Aldrovandia</taxon>
    </lineage>
</organism>
<feature type="region of interest" description="Disordered" evidence="1">
    <location>
        <begin position="54"/>
        <end position="149"/>
    </location>
</feature>
<sequence>MAMSPIRCPQLTSACALTLLTPAPVLHFQPSQQSGFHSTLPRLPTGTCLILNTPTMASCGRPAPAPPASRPRPTWGRPQKRPGPQPSGPTLRHIRLNVKQMGDRRFEKWDGSTADSQRWSPGLLVTGLGPPAPGPQSQAAEASPHMQFQ</sequence>
<reference evidence="2" key="1">
    <citation type="journal article" date="2023" name="Science">
        <title>Genome structures resolve the early diversification of teleost fishes.</title>
        <authorList>
            <person name="Parey E."/>
            <person name="Louis A."/>
            <person name="Montfort J."/>
            <person name="Bouchez O."/>
            <person name="Roques C."/>
            <person name="Iampietro C."/>
            <person name="Lluch J."/>
            <person name="Castinel A."/>
            <person name="Donnadieu C."/>
            <person name="Desvignes T."/>
            <person name="Floi Bucao C."/>
            <person name="Jouanno E."/>
            <person name="Wen M."/>
            <person name="Mejri S."/>
            <person name="Dirks R."/>
            <person name="Jansen H."/>
            <person name="Henkel C."/>
            <person name="Chen W.J."/>
            <person name="Zahm M."/>
            <person name="Cabau C."/>
            <person name="Klopp C."/>
            <person name="Thompson A.W."/>
            <person name="Robinson-Rechavi M."/>
            <person name="Braasch I."/>
            <person name="Lecointre G."/>
            <person name="Bobe J."/>
            <person name="Postlethwait J.H."/>
            <person name="Berthelot C."/>
            <person name="Roest Crollius H."/>
            <person name="Guiguen Y."/>
        </authorList>
    </citation>
    <scope>NUCLEOTIDE SEQUENCE</scope>
    <source>
        <strain evidence="2">NC1722</strain>
    </source>
</reference>